<dbReference type="GO" id="GO:0006508">
    <property type="term" value="P:proteolysis"/>
    <property type="evidence" value="ECO:0007669"/>
    <property type="project" value="InterPro"/>
</dbReference>
<dbReference type="Proteomes" id="UP000294901">
    <property type="component" value="Unassembled WGS sequence"/>
</dbReference>
<evidence type="ECO:0000313" key="2">
    <source>
        <dbReference type="EMBL" id="TDO42138.1"/>
    </source>
</evidence>
<dbReference type="InterPro" id="IPR050452">
    <property type="entry name" value="Metacaspase"/>
</dbReference>
<dbReference type="PANTHER" id="PTHR48104:SF30">
    <property type="entry name" value="METACASPASE-1"/>
    <property type="match status" value="1"/>
</dbReference>
<feature type="domain" description="Peptidase C14 caspase" evidence="1">
    <location>
        <begin position="5"/>
        <end position="253"/>
    </location>
</feature>
<dbReference type="GO" id="GO:0004197">
    <property type="term" value="F:cysteine-type endopeptidase activity"/>
    <property type="evidence" value="ECO:0007669"/>
    <property type="project" value="InterPro"/>
</dbReference>
<dbReference type="SUPFAM" id="SSF52129">
    <property type="entry name" value="Caspase-like"/>
    <property type="match status" value="1"/>
</dbReference>
<dbReference type="Gene3D" id="3.40.50.1460">
    <property type="match status" value="1"/>
</dbReference>
<dbReference type="EMBL" id="SNWR01000001">
    <property type="protein sequence ID" value="TDO42138.1"/>
    <property type="molecule type" value="Genomic_DNA"/>
</dbReference>
<name>A0A4V3C8R2_9ACTN</name>
<organism evidence="2 3">
    <name type="scientific">Paractinoplanes brasiliensis</name>
    <dbReference type="NCBI Taxonomy" id="52695"/>
    <lineage>
        <taxon>Bacteria</taxon>
        <taxon>Bacillati</taxon>
        <taxon>Actinomycetota</taxon>
        <taxon>Actinomycetes</taxon>
        <taxon>Micromonosporales</taxon>
        <taxon>Micromonosporaceae</taxon>
        <taxon>Paractinoplanes</taxon>
    </lineage>
</organism>
<dbReference type="AlphaFoldDB" id="A0A4V3C8R2"/>
<comment type="caution">
    <text evidence="2">The sequence shown here is derived from an EMBL/GenBank/DDBJ whole genome shotgun (WGS) entry which is preliminary data.</text>
</comment>
<dbReference type="RefSeq" id="WP_166661280.1">
    <property type="nucleotide sequence ID" value="NZ_BOMD01000095.1"/>
</dbReference>
<reference evidence="2 3" key="1">
    <citation type="submission" date="2019-03" db="EMBL/GenBank/DDBJ databases">
        <title>Sequencing the genomes of 1000 actinobacteria strains.</title>
        <authorList>
            <person name="Klenk H.-P."/>
        </authorList>
    </citation>
    <scope>NUCLEOTIDE SEQUENCE [LARGE SCALE GENOMIC DNA]</scope>
    <source>
        <strain evidence="2 3">DSM 43805</strain>
    </source>
</reference>
<dbReference type="Pfam" id="PF00656">
    <property type="entry name" value="Peptidase_C14"/>
    <property type="match status" value="1"/>
</dbReference>
<protein>
    <submittedName>
        <fullName evidence="2">Caspase domain-containing protein</fullName>
    </submittedName>
</protein>
<evidence type="ECO:0000259" key="1">
    <source>
        <dbReference type="Pfam" id="PF00656"/>
    </source>
</evidence>
<dbReference type="GO" id="GO:0005737">
    <property type="term" value="C:cytoplasm"/>
    <property type="evidence" value="ECO:0007669"/>
    <property type="project" value="TreeGrafter"/>
</dbReference>
<dbReference type="InterPro" id="IPR029030">
    <property type="entry name" value="Caspase-like_dom_sf"/>
</dbReference>
<dbReference type="PANTHER" id="PTHR48104">
    <property type="entry name" value="METACASPASE-4"/>
    <property type="match status" value="1"/>
</dbReference>
<accession>A0A4V3C8R2</accession>
<dbReference type="InterPro" id="IPR011600">
    <property type="entry name" value="Pept_C14_caspase"/>
</dbReference>
<sequence>MGTVYALLIGIDDYRAVTPLGGCVNDTIAAAAHLRSRAGDGGLDAVELHDGKATRAAVVEALRDHLGQARDGDTALLWFSGHGSLGRVPRELWHLEPDGFLQTLVCADSRDADVPDLYDKELSVLLDRVAATGSHVAAVIDSCHSAGALRGHARFRSVPPGARTPDPAMLIPELRRDWSALPAASRLVALTACRSDQTAAELRLHGDTTHGLFSWALLRALNELGPGATYRELLAAARCEVEDRTRLQAPQLAGEGRADQPFLGGRLRMPASGITMRHVHGRWEIDAGACHGVPAAGDGDIRVAVAGDGPARAARVVTVLVDRSVVEPVGWTPGPGRQFPVVFTRLPQPPMTITVDGDGEAWRRAATGSAWVRIAEPAEEPAADLHLAAPEPGRVGLHGTDGAALAPDIVDDDPVRLAERAVRAGEHIARWRRVREFAGPVSALAGGVRLQIVPALPGRHVDPLTGAPLRPDDDGLIRLRYRWENGGWVAPTAFVRLHNTTDRPLWCVLLDLTERYRVHAGLFRGAFVGPRRRAAALEGRPVRFSLPAGQVPAAGASTRDLLKLVAAAQEFSGRPFEQAALDQAASRGVPGSFGMTRDVGPGPDEPYDWTAITLGVVTEVPA</sequence>
<keyword evidence="3" id="KW-1185">Reference proteome</keyword>
<proteinExistence type="predicted"/>
<gene>
    <name evidence="2" type="ORF">C8E87_5902</name>
</gene>
<evidence type="ECO:0000313" key="3">
    <source>
        <dbReference type="Proteomes" id="UP000294901"/>
    </source>
</evidence>